<dbReference type="Gene3D" id="3.20.20.80">
    <property type="entry name" value="Glycosidases"/>
    <property type="match status" value="1"/>
</dbReference>
<comment type="similarity">
    <text evidence="2">Belongs to the glycosyl hydrolase 29 family.</text>
</comment>
<dbReference type="EMBL" id="CP060789">
    <property type="protein sequence ID" value="QNP54584.1"/>
    <property type="molecule type" value="Genomic_DNA"/>
</dbReference>
<sequence length="428" mass="47773">MTAAPDSGAAMSHWFTDARFGLFVHFGLYSAAARHEWVRNYERLTDAEYQQYFDHFDPDRFDAGAIVAAAKAAGMGYVVLTTKHHEGFALWDSALTDYSSQVACGRDLVREFVDAARVAGLRVGLYHSLIDWHHPDFTVDWVHPLRDDPAGEALNEGRDMARYREFLHGQVRELLTGYGPIDYLFYDFTYPETKQGWRGKGPEDWGAEALLAMCRELQPDMLINDRLGIPADFVTPEQYQPTQPLERDGVPQVWEACQTMNGSWGYHRDNVDHKPAVLLAQMLADSVSMDGNMLLNIGPDGRGAITPHDAATLAELGEWMDLHRDAVVGCGHAPFSPPREGVYTLRGNRLYLHLHAWPLGFVHLPELAGKVSYARLLNDGSWLRTSVSDPSQQASHMTPAGEAEGTLTVHLPVQRPDVLIPVIELTLA</sequence>
<reference evidence="9 10" key="1">
    <citation type="submission" date="2020-08" db="EMBL/GenBank/DDBJ databases">
        <title>Genome sequence of Tessaracoccus defluvii JCM 17540T.</title>
        <authorList>
            <person name="Hyun D.-W."/>
            <person name="Bae J.-W."/>
        </authorList>
    </citation>
    <scope>NUCLEOTIDE SEQUENCE [LARGE SCALE GENOMIC DNA]</scope>
    <source>
        <strain evidence="9 10">JCM 17540</strain>
    </source>
</reference>
<comment type="function">
    <text evidence="1">Alpha-L-fucosidase is responsible for hydrolyzing the alpha-1,6-linked fucose joined to the reducing-end N-acetylglucosamine of the carbohydrate moieties of glycoproteins.</text>
</comment>
<keyword evidence="5" id="KW-0378">Hydrolase</keyword>
<feature type="site" description="May be important for catalysis" evidence="7">
    <location>
        <position position="257"/>
    </location>
</feature>
<dbReference type="InterPro" id="IPR017853">
    <property type="entry name" value="GH"/>
</dbReference>
<organism evidence="9 10">
    <name type="scientific">Tessaracoccus defluvii</name>
    <dbReference type="NCBI Taxonomy" id="1285901"/>
    <lineage>
        <taxon>Bacteria</taxon>
        <taxon>Bacillati</taxon>
        <taxon>Actinomycetota</taxon>
        <taxon>Actinomycetes</taxon>
        <taxon>Propionibacteriales</taxon>
        <taxon>Propionibacteriaceae</taxon>
        <taxon>Tessaracoccus</taxon>
    </lineage>
</organism>
<keyword evidence="4" id="KW-0732">Signal</keyword>
<evidence type="ECO:0000256" key="6">
    <source>
        <dbReference type="ARBA" id="ARBA00023295"/>
    </source>
</evidence>
<dbReference type="GO" id="GO:0006004">
    <property type="term" value="P:fucose metabolic process"/>
    <property type="evidence" value="ECO:0007669"/>
    <property type="project" value="InterPro"/>
</dbReference>
<dbReference type="Proteomes" id="UP000516117">
    <property type="component" value="Chromosome"/>
</dbReference>
<dbReference type="GO" id="GO:0005764">
    <property type="term" value="C:lysosome"/>
    <property type="evidence" value="ECO:0007669"/>
    <property type="project" value="TreeGrafter"/>
</dbReference>
<evidence type="ECO:0000256" key="5">
    <source>
        <dbReference type="ARBA" id="ARBA00022801"/>
    </source>
</evidence>
<protein>
    <recommendedName>
        <fullName evidence="3">alpha-L-fucosidase</fullName>
        <ecNumber evidence="3">3.2.1.51</ecNumber>
    </recommendedName>
</protein>
<dbReference type="PANTHER" id="PTHR10030">
    <property type="entry name" value="ALPHA-L-FUCOSIDASE"/>
    <property type="match status" value="1"/>
</dbReference>
<dbReference type="PIRSF" id="PIRSF001092">
    <property type="entry name" value="Alpha-L-fucosidase"/>
    <property type="match status" value="1"/>
</dbReference>
<evidence type="ECO:0000256" key="3">
    <source>
        <dbReference type="ARBA" id="ARBA00012662"/>
    </source>
</evidence>
<keyword evidence="10" id="KW-1185">Reference proteome</keyword>
<dbReference type="PANTHER" id="PTHR10030:SF37">
    <property type="entry name" value="ALPHA-L-FUCOSIDASE-RELATED"/>
    <property type="match status" value="1"/>
</dbReference>
<accession>A0A7H0H218</accession>
<dbReference type="KEGG" id="tdf:H9L22_09555"/>
<evidence type="ECO:0000256" key="1">
    <source>
        <dbReference type="ARBA" id="ARBA00004071"/>
    </source>
</evidence>
<feature type="domain" description="Glycoside hydrolase family 29 N-terminal" evidence="8">
    <location>
        <begin position="9"/>
        <end position="323"/>
    </location>
</feature>
<evidence type="ECO:0000256" key="7">
    <source>
        <dbReference type="PIRSR" id="PIRSR001092-1"/>
    </source>
</evidence>
<dbReference type="InterPro" id="IPR016286">
    <property type="entry name" value="FUC_metazoa-typ"/>
</dbReference>
<dbReference type="InterPro" id="IPR057739">
    <property type="entry name" value="Glyco_hydro_29_N"/>
</dbReference>
<evidence type="ECO:0000313" key="10">
    <source>
        <dbReference type="Proteomes" id="UP000516117"/>
    </source>
</evidence>
<evidence type="ECO:0000313" key="9">
    <source>
        <dbReference type="EMBL" id="QNP54584.1"/>
    </source>
</evidence>
<proteinExistence type="inferred from homology"/>
<dbReference type="GO" id="GO:0004560">
    <property type="term" value="F:alpha-L-fucosidase activity"/>
    <property type="evidence" value="ECO:0007669"/>
    <property type="project" value="InterPro"/>
</dbReference>
<dbReference type="AlphaFoldDB" id="A0A7H0H218"/>
<name>A0A7H0H218_9ACTN</name>
<dbReference type="SUPFAM" id="SSF51445">
    <property type="entry name" value="(Trans)glycosidases"/>
    <property type="match status" value="1"/>
</dbReference>
<evidence type="ECO:0000259" key="8">
    <source>
        <dbReference type="Pfam" id="PF01120"/>
    </source>
</evidence>
<dbReference type="Pfam" id="PF01120">
    <property type="entry name" value="Alpha_L_fucos"/>
    <property type="match status" value="1"/>
</dbReference>
<gene>
    <name evidence="9" type="ORF">H9L22_09555</name>
</gene>
<dbReference type="PRINTS" id="PR00741">
    <property type="entry name" value="GLHYDRLASE29"/>
</dbReference>
<dbReference type="GO" id="GO:0016139">
    <property type="term" value="P:glycoside catabolic process"/>
    <property type="evidence" value="ECO:0007669"/>
    <property type="project" value="TreeGrafter"/>
</dbReference>
<dbReference type="SMART" id="SM00812">
    <property type="entry name" value="Alpha_L_fucos"/>
    <property type="match status" value="1"/>
</dbReference>
<dbReference type="InterPro" id="IPR000933">
    <property type="entry name" value="Glyco_hydro_29"/>
</dbReference>
<evidence type="ECO:0000256" key="2">
    <source>
        <dbReference type="ARBA" id="ARBA00007951"/>
    </source>
</evidence>
<keyword evidence="6" id="KW-0326">Glycosidase</keyword>
<evidence type="ECO:0000256" key="4">
    <source>
        <dbReference type="ARBA" id="ARBA00022729"/>
    </source>
</evidence>
<dbReference type="EC" id="3.2.1.51" evidence="3"/>